<keyword evidence="6 11" id="KW-0031">Aminopeptidase</keyword>
<feature type="active site" description="Nucleophile" evidence="12">
    <location>
        <position position="111"/>
    </location>
</feature>
<keyword evidence="15" id="KW-1185">Reference proteome</keyword>
<dbReference type="EMBL" id="JAHXRI010000006">
    <property type="protein sequence ID" value="MBZ1349678.1"/>
    <property type="molecule type" value="Genomic_DNA"/>
</dbReference>
<dbReference type="EC" id="3.4.11.5" evidence="4 11"/>
<sequence>MKTKLFAEIQPAAHGWLAVGNGHQLHWQASGNPEGMPVVWLHGGPGSSASPLHRRFFDPALFWIVQYDQRGCGRSLPAGAIDHNETSYLIADIERLREHLSIPKWSVVGGSWGGALALLYGQAHPDRVDRMLCRSPFLCTQAEIESFMEHPPEGCRELWDALRSQVPNNPQQTVLEFGYRVFCLEKDVQKQVQLAQAWATYEAAMNVYPMQAPTIGLGSHDALIARYRVQSHYLWHRCFVGQNILAQADRMSEIPLTLVHGDTDALCPFENSLNIQRTVAQANLIRVAGGGHDLTDPGMLSATFQALTSWR</sequence>
<dbReference type="Gene3D" id="3.40.50.1820">
    <property type="entry name" value="alpha/beta hydrolase"/>
    <property type="match status" value="1"/>
</dbReference>
<keyword evidence="9 11" id="KW-0378">Hydrolase</keyword>
<evidence type="ECO:0000256" key="10">
    <source>
        <dbReference type="ARBA" id="ARBA00029605"/>
    </source>
</evidence>
<keyword evidence="7 11" id="KW-0963">Cytoplasm</keyword>
<dbReference type="GO" id="GO:0005737">
    <property type="term" value="C:cytoplasm"/>
    <property type="evidence" value="ECO:0007669"/>
    <property type="project" value="UniProtKB-SubCell"/>
</dbReference>
<evidence type="ECO:0000256" key="2">
    <source>
        <dbReference type="ARBA" id="ARBA00004496"/>
    </source>
</evidence>
<dbReference type="RefSeq" id="WP_259660103.1">
    <property type="nucleotide sequence ID" value="NZ_JAHXRI010000006.1"/>
</dbReference>
<dbReference type="InterPro" id="IPR029058">
    <property type="entry name" value="AB_hydrolase_fold"/>
</dbReference>
<evidence type="ECO:0000256" key="11">
    <source>
        <dbReference type="PIRNR" id="PIRNR006431"/>
    </source>
</evidence>
<dbReference type="GO" id="GO:0006508">
    <property type="term" value="P:proteolysis"/>
    <property type="evidence" value="ECO:0007669"/>
    <property type="project" value="UniProtKB-KW"/>
</dbReference>
<dbReference type="PIRSF" id="PIRSF006431">
    <property type="entry name" value="Pept_S33"/>
    <property type="match status" value="1"/>
</dbReference>
<dbReference type="Pfam" id="PF00561">
    <property type="entry name" value="Abhydrolase_1"/>
    <property type="match status" value="1"/>
</dbReference>
<gene>
    <name evidence="14" type="ORF">KZZ10_03390</name>
</gene>
<name>A0A953N7X4_9BURK</name>
<evidence type="ECO:0000256" key="6">
    <source>
        <dbReference type="ARBA" id="ARBA00022438"/>
    </source>
</evidence>
<dbReference type="GO" id="GO:0004177">
    <property type="term" value="F:aminopeptidase activity"/>
    <property type="evidence" value="ECO:0007669"/>
    <property type="project" value="UniProtKB-UniRule"/>
</dbReference>
<organism evidence="14 15">
    <name type="scientific">Zwartia hollandica</name>
    <dbReference type="NCBI Taxonomy" id="324606"/>
    <lineage>
        <taxon>Bacteria</taxon>
        <taxon>Pseudomonadati</taxon>
        <taxon>Pseudomonadota</taxon>
        <taxon>Betaproteobacteria</taxon>
        <taxon>Burkholderiales</taxon>
        <taxon>Alcaligenaceae</taxon>
        <taxon>Zwartia</taxon>
    </lineage>
</organism>
<feature type="active site" description="Proton donor" evidence="12">
    <location>
        <position position="292"/>
    </location>
</feature>
<keyword evidence="8 11" id="KW-0645">Protease</keyword>
<evidence type="ECO:0000313" key="14">
    <source>
        <dbReference type="EMBL" id="MBZ1349678.1"/>
    </source>
</evidence>
<comment type="subcellular location">
    <subcellularLocation>
        <location evidence="2 11">Cytoplasm</location>
    </subcellularLocation>
</comment>
<dbReference type="PRINTS" id="PR00793">
    <property type="entry name" value="PROAMNOPTASE"/>
</dbReference>
<evidence type="ECO:0000256" key="3">
    <source>
        <dbReference type="ARBA" id="ARBA00010088"/>
    </source>
</evidence>
<dbReference type="InterPro" id="IPR005944">
    <property type="entry name" value="Pro_iminopeptidase"/>
</dbReference>
<evidence type="ECO:0000256" key="7">
    <source>
        <dbReference type="ARBA" id="ARBA00022490"/>
    </source>
</evidence>
<comment type="caution">
    <text evidence="14">The sequence shown here is derived from an EMBL/GenBank/DDBJ whole genome shotgun (WGS) entry which is preliminary data.</text>
</comment>
<evidence type="ECO:0000256" key="4">
    <source>
        <dbReference type="ARBA" id="ARBA00012568"/>
    </source>
</evidence>
<reference evidence="14" key="1">
    <citation type="submission" date="2021-07" db="EMBL/GenBank/DDBJ databases">
        <title>New genus and species of the family Alcaligenaceae.</title>
        <authorList>
            <person name="Hahn M.W."/>
        </authorList>
    </citation>
    <scope>NUCLEOTIDE SEQUENCE</scope>
    <source>
        <strain evidence="14">LF4-65</strain>
    </source>
</reference>
<dbReference type="SUPFAM" id="SSF53474">
    <property type="entry name" value="alpha/beta-Hydrolases"/>
    <property type="match status" value="1"/>
</dbReference>
<evidence type="ECO:0000256" key="12">
    <source>
        <dbReference type="PIRSR" id="PIRSR006431-1"/>
    </source>
</evidence>
<proteinExistence type="inferred from homology"/>
<dbReference type="PANTHER" id="PTHR43722">
    <property type="entry name" value="PROLINE IMINOPEPTIDASE"/>
    <property type="match status" value="1"/>
</dbReference>
<protein>
    <recommendedName>
        <fullName evidence="5 11">Proline iminopeptidase</fullName>
        <shortName evidence="11">PIP</shortName>
        <ecNumber evidence="4 11">3.4.11.5</ecNumber>
    </recommendedName>
    <alternativeName>
        <fullName evidence="10 11">Prolyl aminopeptidase</fullName>
    </alternativeName>
</protein>
<evidence type="ECO:0000256" key="8">
    <source>
        <dbReference type="ARBA" id="ARBA00022670"/>
    </source>
</evidence>
<evidence type="ECO:0000313" key="15">
    <source>
        <dbReference type="Proteomes" id="UP000739565"/>
    </source>
</evidence>
<feature type="domain" description="AB hydrolase-1" evidence="13">
    <location>
        <begin position="37"/>
        <end position="293"/>
    </location>
</feature>
<evidence type="ECO:0000256" key="1">
    <source>
        <dbReference type="ARBA" id="ARBA00001585"/>
    </source>
</evidence>
<dbReference type="AlphaFoldDB" id="A0A953N7X4"/>
<evidence type="ECO:0000256" key="5">
    <source>
        <dbReference type="ARBA" id="ARBA00021843"/>
    </source>
</evidence>
<dbReference type="InterPro" id="IPR002410">
    <property type="entry name" value="Peptidase_S33"/>
</dbReference>
<dbReference type="PANTHER" id="PTHR43722:SF1">
    <property type="entry name" value="PROLINE IMINOPEPTIDASE"/>
    <property type="match status" value="1"/>
</dbReference>
<comment type="similarity">
    <text evidence="3 11">Belongs to the peptidase S33 family.</text>
</comment>
<evidence type="ECO:0000256" key="9">
    <source>
        <dbReference type="ARBA" id="ARBA00022801"/>
    </source>
</evidence>
<evidence type="ECO:0000259" key="13">
    <source>
        <dbReference type="Pfam" id="PF00561"/>
    </source>
</evidence>
<feature type="active site" evidence="12">
    <location>
        <position position="264"/>
    </location>
</feature>
<dbReference type="Proteomes" id="UP000739565">
    <property type="component" value="Unassembled WGS sequence"/>
</dbReference>
<dbReference type="InterPro" id="IPR000073">
    <property type="entry name" value="AB_hydrolase_1"/>
</dbReference>
<accession>A0A953N7X4</accession>
<comment type="catalytic activity">
    <reaction evidence="1 11">
        <text>Release of N-terminal proline from a peptide.</text>
        <dbReference type="EC" id="3.4.11.5"/>
    </reaction>
</comment>